<protein>
    <submittedName>
        <fullName evidence="2">Uncharacterized protein</fullName>
    </submittedName>
</protein>
<accession>H1KNI5</accession>
<dbReference type="RefSeq" id="WP_003603071.1">
    <property type="nucleotide sequence ID" value="NZ_AGJK01000144.1"/>
</dbReference>
<dbReference type="AlphaFoldDB" id="H1KNI5"/>
<gene>
    <name evidence="2" type="ORF">MetexDRAFT_4198</name>
</gene>
<name>H1KNI5_METEX</name>
<evidence type="ECO:0000313" key="2">
    <source>
        <dbReference type="EMBL" id="EHP90915.1"/>
    </source>
</evidence>
<sequence length="225" mass="23786" precursor="true">MRRSATAFSIYLALGMAQPAHSLDVHEDLGMPKIGGDVGKTWEQGKKDVGNAAKTIGQVVQEAAPIIVAVGCPMCAVVASQLKAEDKAVVDAIVGKGMVLSVLGPVFGTYSLTMIAKEENEIRNRRVPIRRAPSAPTGKELKGTANCIVQFGDRIEAYAIKMPEGLAGANRGDRLVLTAPLCSEYANVSPNVRPVTSATIVLEGFSEDQLAKSGELRFTYVGKAS</sequence>
<evidence type="ECO:0000256" key="1">
    <source>
        <dbReference type="SAM" id="SignalP"/>
    </source>
</evidence>
<keyword evidence="1" id="KW-0732">Signal</keyword>
<comment type="caution">
    <text evidence="2">The sequence shown here is derived from an EMBL/GenBank/DDBJ whole genome shotgun (WGS) entry which is preliminary data.</text>
</comment>
<organism evidence="2 3">
    <name type="scientific">Methylorubrum extorquens DSM 13060</name>
    <dbReference type="NCBI Taxonomy" id="882800"/>
    <lineage>
        <taxon>Bacteria</taxon>
        <taxon>Pseudomonadati</taxon>
        <taxon>Pseudomonadota</taxon>
        <taxon>Alphaproteobacteria</taxon>
        <taxon>Hyphomicrobiales</taxon>
        <taxon>Methylobacteriaceae</taxon>
        <taxon>Methylorubrum</taxon>
    </lineage>
</organism>
<feature type="signal peptide" evidence="1">
    <location>
        <begin position="1"/>
        <end position="22"/>
    </location>
</feature>
<feature type="chain" id="PRO_5003550790" evidence="1">
    <location>
        <begin position="23"/>
        <end position="225"/>
    </location>
</feature>
<reference evidence="2 3" key="1">
    <citation type="submission" date="2011-09" db="EMBL/GenBank/DDBJ databases">
        <title>The draft genome of Methylobacterium extorquens DSM 13060.</title>
        <authorList>
            <consortium name="US DOE Joint Genome Institute (JGI-PGF)"/>
            <person name="Lucas S."/>
            <person name="Han J."/>
            <person name="Lapidus A."/>
            <person name="Cheng J.-F."/>
            <person name="Goodwin L."/>
            <person name="Pitluck S."/>
            <person name="Peters L."/>
            <person name="Land M.L."/>
            <person name="Hauser L."/>
            <person name="Koskimaki J."/>
            <person name="Halonen O."/>
            <person name="Pirttila A."/>
            <person name="Frank C."/>
            <person name="Woyke T.J."/>
        </authorList>
    </citation>
    <scope>NUCLEOTIDE SEQUENCE [LARGE SCALE GENOMIC DNA]</scope>
    <source>
        <strain evidence="2 3">DSM 13060</strain>
    </source>
</reference>
<proteinExistence type="predicted"/>
<evidence type="ECO:0000313" key="3">
    <source>
        <dbReference type="Proteomes" id="UP000004382"/>
    </source>
</evidence>
<dbReference type="Proteomes" id="UP000004382">
    <property type="component" value="Unassembled WGS sequence"/>
</dbReference>
<dbReference type="EMBL" id="AGJK01000144">
    <property type="protein sequence ID" value="EHP90915.1"/>
    <property type="molecule type" value="Genomic_DNA"/>
</dbReference>